<dbReference type="Proteomes" id="UP000000304">
    <property type="component" value="Chromosome 3L"/>
</dbReference>
<reference evidence="2 3" key="1">
    <citation type="journal article" date="2007" name="Nature">
        <title>Evolution of genes and genomes on the Drosophila phylogeny.</title>
        <authorList>
            <consortium name="Drosophila 12 Genomes Consortium"/>
            <person name="Clark A.G."/>
            <person name="Eisen M.B."/>
            <person name="Smith D.R."/>
            <person name="Bergman C.M."/>
            <person name="Oliver B."/>
            <person name="Markow T.A."/>
            <person name="Kaufman T.C."/>
            <person name="Kellis M."/>
            <person name="Gelbart W."/>
            <person name="Iyer V.N."/>
            <person name="Pollard D.A."/>
            <person name="Sackton T.B."/>
            <person name="Larracuente A.M."/>
            <person name="Singh N.D."/>
            <person name="Abad J.P."/>
            <person name="Abt D.N."/>
            <person name="Adryan B."/>
            <person name="Aguade M."/>
            <person name="Akashi H."/>
            <person name="Anderson W.W."/>
            <person name="Aquadro C.F."/>
            <person name="Ardell D.H."/>
            <person name="Arguello R."/>
            <person name="Artieri C.G."/>
            <person name="Barbash D.A."/>
            <person name="Barker D."/>
            <person name="Barsanti P."/>
            <person name="Batterham P."/>
            <person name="Batzoglou S."/>
            <person name="Begun D."/>
            <person name="Bhutkar A."/>
            <person name="Blanco E."/>
            <person name="Bosak S.A."/>
            <person name="Bradley R.K."/>
            <person name="Brand A.D."/>
            <person name="Brent M.R."/>
            <person name="Brooks A.N."/>
            <person name="Brown R.H."/>
            <person name="Butlin R.K."/>
            <person name="Caggese C."/>
            <person name="Calvi B.R."/>
            <person name="Bernardo de Carvalho A."/>
            <person name="Caspi A."/>
            <person name="Castrezana S."/>
            <person name="Celniker S.E."/>
            <person name="Chang J.L."/>
            <person name="Chapple C."/>
            <person name="Chatterji S."/>
            <person name="Chinwalla A."/>
            <person name="Civetta A."/>
            <person name="Clifton S.W."/>
            <person name="Comeron J.M."/>
            <person name="Costello J.C."/>
            <person name="Coyne J.A."/>
            <person name="Daub J."/>
            <person name="David R.G."/>
            <person name="Delcher A.L."/>
            <person name="Delehaunty K."/>
            <person name="Do C.B."/>
            <person name="Ebling H."/>
            <person name="Edwards K."/>
            <person name="Eickbush T."/>
            <person name="Evans J.D."/>
            <person name="Filipski A."/>
            <person name="Findeiss S."/>
            <person name="Freyhult E."/>
            <person name="Fulton L."/>
            <person name="Fulton R."/>
            <person name="Garcia A.C."/>
            <person name="Gardiner A."/>
            <person name="Garfield D.A."/>
            <person name="Garvin B.E."/>
            <person name="Gibson G."/>
            <person name="Gilbert D."/>
            <person name="Gnerre S."/>
            <person name="Godfrey J."/>
            <person name="Good R."/>
            <person name="Gotea V."/>
            <person name="Gravely B."/>
            <person name="Greenberg A.J."/>
            <person name="Griffiths-Jones S."/>
            <person name="Gross S."/>
            <person name="Guigo R."/>
            <person name="Gustafson E.A."/>
            <person name="Haerty W."/>
            <person name="Hahn M.W."/>
            <person name="Halligan D.L."/>
            <person name="Halpern A.L."/>
            <person name="Halter G.M."/>
            <person name="Han M.V."/>
            <person name="Heger A."/>
            <person name="Hillier L."/>
            <person name="Hinrichs A.S."/>
            <person name="Holmes I."/>
            <person name="Hoskins R.A."/>
            <person name="Hubisz M.J."/>
            <person name="Hultmark D."/>
            <person name="Huntley M.A."/>
            <person name="Jaffe D.B."/>
            <person name="Jagadeeshan S."/>
            <person name="Jeck W.R."/>
            <person name="Johnson J."/>
            <person name="Jones C.D."/>
            <person name="Jordan W.C."/>
            <person name="Karpen G.H."/>
            <person name="Kataoka E."/>
            <person name="Keightley P.D."/>
            <person name="Kheradpour P."/>
            <person name="Kirkness E.F."/>
            <person name="Koerich L.B."/>
            <person name="Kristiansen K."/>
            <person name="Kudrna D."/>
            <person name="Kulathinal R.J."/>
            <person name="Kumar S."/>
            <person name="Kwok R."/>
            <person name="Lander E."/>
            <person name="Langley C.H."/>
            <person name="Lapoint R."/>
            <person name="Lazzaro B.P."/>
            <person name="Lee S.J."/>
            <person name="Levesque L."/>
            <person name="Li R."/>
            <person name="Lin C.F."/>
            <person name="Lin M.F."/>
            <person name="Lindblad-Toh K."/>
            <person name="Llopart A."/>
            <person name="Long M."/>
            <person name="Low L."/>
            <person name="Lozovsky E."/>
            <person name="Lu J."/>
            <person name="Luo M."/>
            <person name="Machado C.A."/>
            <person name="Makalowski W."/>
            <person name="Marzo M."/>
            <person name="Matsuda M."/>
            <person name="Matzkin L."/>
            <person name="McAllister B."/>
            <person name="McBride C.S."/>
            <person name="McKernan B."/>
            <person name="McKernan K."/>
            <person name="Mendez-Lago M."/>
            <person name="Minx P."/>
            <person name="Mollenhauer M.U."/>
            <person name="Montooth K."/>
            <person name="Mount S.M."/>
            <person name="Mu X."/>
            <person name="Myers E."/>
            <person name="Negre B."/>
            <person name="Newfeld S."/>
            <person name="Nielsen R."/>
            <person name="Noor M.A."/>
            <person name="O'Grady P."/>
            <person name="Pachter L."/>
            <person name="Papaceit M."/>
            <person name="Parisi M.J."/>
            <person name="Parisi M."/>
            <person name="Parts L."/>
            <person name="Pedersen J.S."/>
            <person name="Pesole G."/>
            <person name="Phillippy A.M."/>
            <person name="Ponting C.P."/>
            <person name="Pop M."/>
            <person name="Porcelli D."/>
            <person name="Powell J.R."/>
            <person name="Prohaska S."/>
            <person name="Pruitt K."/>
            <person name="Puig M."/>
            <person name="Quesneville H."/>
            <person name="Ram K.R."/>
            <person name="Rand D."/>
            <person name="Rasmussen M.D."/>
            <person name="Reed L.K."/>
            <person name="Reenan R."/>
            <person name="Reily A."/>
            <person name="Remington K.A."/>
            <person name="Rieger T.T."/>
            <person name="Ritchie M.G."/>
            <person name="Robin C."/>
            <person name="Rogers Y.H."/>
            <person name="Rohde C."/>
            <person name="Rozas J."/>
            <person name="Rubenfield M.J."/>
            <person name="Ruiz A."/>
            <person name="Russo S."/>
            <person name="Salzberg S.L."/>
            <person name="Sanchez-Gracia A."/>
            <person name="Saranga D.J."/>
            <person name="Sato H."/>
            <person name="Schaeffer S.W."/>
            <person name="Schatz M.C."/>
            <person name="Schlenke T."/>
            <person name="Schwartz R."/>
            <person name="Segarra C."/>
            <person name="Singh R.S."/>
            <person name="Sirot L."/>
            <person name="Sirota M."/>
            <person name="Sisneros N.B."/>
            <person name="Smith C.D."/>
            <person name="Smith T.F."/>
            <person name="Spieth J."/>
            <person name="Stage D.E."/>
            <person name="Stark A."/>
            <person name="Stephan W."/>
            <person name="Strausberg R.L."/>
            <person name="Strempel S."/>
            <person name="Sturgill D."/>
            <person name="Sutton G."/>
            <person name="Sutton G.G."/>
            <person name="Tao W."/>
            <person name="Teichmann S."/>
            <person name="Tobari Y.N."/>
            <person name="Tomimura Y."/>
            <person name="Tsolas J.M."/>
            <person name="Valente V.L."/>
            <person name="Venter E."/>
            <person name="Venter J.C."/>
            <person name="Vicario S."/>
            <person name="Vieira F.G."/>
            <person name="Vilella A.J."/>
            <person name="Villasante A."/>
            <person name="Walenz B."/>
            <person name="Wang J."/>
            <person name="Wasserman M."/>
            <person name="Watts T."/>
            <person name="Wilson D."/>
            <person name="Wilson R.K."/>
            <person name="Wing R.A."/>
            <person name="Wolfner M.F."/>
            <person name="Wong A."/>
            <person name="Wong G.K."/>
            <person name="Wu C.I."/>
            <person name="Wu G."/>
            <person name="Yamamoto D."/>
            <person name="Yang H.P."/>
            <person name="Yang S.P."/>
            <person name="Yorke J.A."/>
            <person name="Yoshida K."/>
            <person name="Zdobnov E."/>
            <person name="Zhang P."/>
            <person name="Zhang Y."/>
            <person name="Zimin A.V."/>
            <person name="Baldwin J."/>
            <person name="Abdouelleil A."/>
            <person name="Abdulkadir J."/>
            <person name="Abebe A."/>
            <person name="Abera B."/>
            <person name="Abreu J."/>
            <person name="Acer S.C."/>
            <person name="Aftuck L."/>
            <person name="Alexander A."/>
            <person name="An P."/>
            <person name="Anderson E."/>
            <person name="Anderson S."/>
            <person name="Arachi H."/>
            <person name="Azer M."/>
            <person name="Bachantsang P."/>
            <person name="Barry A."/>
            <person name="Bayul T."/>
            <person name="Berlin A."/>
            <person name="Bessette D."/>
            <person name="Bloom T."/>
            <person name="Blye J."/>
            <person name="Boguslavskiy L."/>
            <person name="Bonnet C."/>
            <person name="Boukhgalter B."/>
            <person name="Bourzgui I."/>
            <person name="Brown A."/>
            <person name="Cahill P."/>
            <person name="Channer S."/>
            <person name="Cheshatsang Y."/>
            <person name="Chuda L."/>
            <person name="Citroen M."/>
            <person name="Collymore A."/>
            <person name="Cooke P."/>
            <person name="Costello M."/>
            <person name="D'Aco K."/>
            <person name="Daza R."/>
            <person name="De Haan G."/>
            <person name="DeGray S."/>
            <person name="DeMaso C."/>
            <person name="Dhargay N."/>
            <person name="Dooley K."/>
            <person name="Dooley E."/>
            <person name="Doricent M."/>
            <person name="Dorje P."/>
            <person name="Dorjee K."/>
            <person name="Dupes A."/>
            <person name="Elong R."/>
            <person name="Falk J."/>
            <person name="Farina A."/>
            <person name="Faro S."/>
            <person name="Ferguson D."/>
            <person name="Fisher S."/>
            <person name="Foley C.D."/>
            <person name="Franke A."/>
            <person name="Friedrich D."/>
            <person name="Gadbois L."/>
            <person name="Gearin G."/>
            <person name="Gearin C.R."/>
            <person name="Giannoukos G."/>
            <person name="Goode T."/>
            <person name="Graham J."/>
            <person name="Grandbois E."/>
            <person name="Grewal S."/>
            <person name="Gyaltsen K."/>
            <person name="Hafez N."/>
            <person name="Hagos B."/>
            <person name="Hall J."/>
            <person name="Henson C."/>
            <person name="Hollinger A."/>
            <person name="Honan T."/>
            <person name="Huard M.D."/>
            <person name="Hughes L."/>
            <person name="Hurhula B."/>
            <person name="Husby M.E."/>
            <person name="Kamat A."/>
            <person name="Kanga B."/>
            <person name="Kashin S."/>
            <person name="Khazanovich D."/>
            <person name="Kisner P."/>
            <person name="Lance K."/>
            <person name="Lara M."/>
            <person name="Lee W."/>
            <person name="Lennon N."/>
            <person name="Letendre F."/>
            <person name="LeVine R."/>
            <person name="Lipovsky A."/>
            <person name="Liu X."/>
            <person name="Liu J."/>
            <person name="Liu S."/>
            <person name="Lokyitsang T."/>
            <person name="Lokyitsang Y."/>
            <person name="Lubonja R."/>
            <person name="Lui A."/>
            <person name="MacDonald P."/>
            <person name="Magnisalis V."/>
            <person name="Maru K."/>
            <person name="Matthews C."/>
            <person name="McCusker W."/>
            <person name="McDonough S."/>
            <person name="Mehta T."/>
            <person name="Meldrim J."/>
            <person name="Meneus L."/>
            <person name="Mihai O."/>
            <person name="Mihalev A."/>
            <person name="Mihova T."/>
            <person name="Mittelman R."/>
            <person name="Mlenga V."/>
            <person name="Montmayeur A."/>
            <person name="Mulrain L."/>
            <person name="Navidi A."/>
            <person name="Naylor J."/>
            <person name="Negash T."/>
            <person name="Nguyen T."/>
            <person name="Nguyen N."/>
            <person name="Nicol R."/>
            <person name="Norbu C."/>
            <person name="Norbu N."/>
            <person name="Novod N."/>
            <person name="O'Neill B."/>
            <person name="Osman S."/>
            <person name="Markiewicz E."/>
            <person name="Oyono O.L."/>
            <person name="Patti C."/>
            <person name="Phunkhang P."/>
            <person name="Pierre F."/>
            <person name="Priest M."/>
            <person name="Raghuraman S."/>
            <person name="Rege F."/>
            <person name="Reyes R."/>
            <person name="Rise C."/>
            <person name="Rogov P."/>
            <person name="Ross K."/>
            <person name="Ryan E."/>
            <person name="Settipalli S."/>
            <person name="Shea T."/>
            <person name="Sherpa N."/>
            <person name="Shi L."/>
            <person name="Shih D."/>
            <person name="Sparrow T."/>
            <person name="Spaulding J."/>
            <person name="Stalker J."/>
            <person name="Stange-Thomann N."/>
            <person name="Stavropoulos S."/>
            <person name="Stone C."/>
            <person name="Strader C."/>
            <person name="Tesfaye S."/>
            <person name="Thomson T."/>
            <person name="Thoulutsang Y."/>
            <person name="Thoulutsang D."/>
            <person name="Topham K."/>
            <person name="Topping I."/>
            <person name="Tsamla T."/>
            <person name="Vassiliev H."/>
            <person name="Vo A."/>
            <person name="Wangchuk T."/>
            <person name="Wangdi T."/>
            <person name="Weiand M."/>
            <person name="Wilkinson J."/>
            <person name="Wilson A."/>
            <person name="Yadav S."/>
            <person name="Young G."/>
            <person name="Yu Q."/>
            <person name="Zembek L."/>
            <person name="Zhong D."/>
            <person name="Zimmer A."/>
            <person name="Zwirko Z."/>
            <person name="Jaffe D.B."/>
            <person name="Alvarez P."/>
            <person name="Brockman W."/>
            <person name="Butler J."/>
            <person name="Chin C."/>
            <person name="Gnerre S."/>
            <person name="Grabherr M."/>
            <person name="Kleber M."/>
            <person name="Mauceli E."/>
            <person name="MacCallum I."/>
        </authorList>
    </citation>
    <scope>NUCLEOTIDE SEQUENCE [LARGE SCALE GENOMIC DNA]</scope>
    <source>
        <strain evidence="3">white501</strain>
    </source>
</reference>
<keyword evidence="3" id="KW-1185">Reference proteome</keyword>
<protein>
    <submittedName>
        <fullName evidence="2">GD13095</fullName>
    </submittedName>
</protein>
<name>B4QJW7_DROSI</name>
<dbReference type="AlphaFoldDB" id="B4QJW7"/>
<evidence type="ECO:0000256" key="1">
    <source>
        <dbReference type="SAM" id="MobiDB-lite"/>
    </source>
</evidence>
<evidence type="ECO:0000313" key="2">
    <source>
        <dbReference type="EMBL" id="EDX09508.1"/>
    </source>
</evidence>
<organism evidence="2 3">
    <name type="scientific">Drosophila simulans</name>
    <name type="common">Fruit fly</name>
    <dbReference type="NCBI Taxonomy" id="7240"/>
    <lineage>
        <taxon>Eukaryota</taxon>
        <taxon>Metazoa</taxon>
        <taxon>Ecdysozoa</taxon>
        <taxon>Arthropoda</taxon>
        <taxon>Hexapoda</taxon>
        <taxon>Insecta</taxon>
        <taxon>Pterygota</taxon>
        <taxon>Neoptera</taxon>
        <taxon>Endopterygota</taxon>
        <taxon>Diptera</taxon>
        <taxon>Brachycera</taxon>
        <taxon>Muscomorpha</taxon>
        <taxon>Ephydroidea</taxon>
        <taxon>Drosophilidae</taxon>
        <taxon>Drosophila</taxon>
        <taxon>Sophophora</taxon>
    </lineage>
</organism>
<feature type="region of interest" description="Disordered" evidence="1">
    <location>
        <begin position="77"/>
        <end position="121"/>
    </location>
</feature>
<evidence type="ECO:0000313" key="3">
    <source>
        <dbReference type="Proteomes" id="UP000000304"/>
    </source>
</evidence>
<accession>B4QJW7</accession>
<gene>
    <name evidence="2" type="primary">Dsim\GD13095</name>
    <name evidence="2" type="ORF">Dsim_GD13095</name>
</gene>
<proteinExistence type="predicted"/>
<sequence>MCVIEITDGQGAAGRNDGRIRDQTPSNCISQPTPLCLPSNTYIVILGQTRRARWSRRTHDSGQAVDAWLALQPLGTFGPPGASGSRHSGGSLDKWKRKRDIQKQDEKSIGGDGALRKGRNVAGSDREINHISGRAYNVSCVLRATNLRLQGKFYTVYGLRLQGAVFGAIAFGAA</sequence>
<dbReference type="EMBL" id="CM000363">
    <property type="protein sequence ID" value="EDX09508.1"/>
    <property type="molecule type" value="Genomic_DNA"/>
</dbReference>
<dbReference type="HOGENOM" id="CLU_1541750_0_0_1"/>